<dbReference type="InterPro" id="IPR008540">
    <property type="entry name" value="BES1_N"/>
</dbReference>
<evidence type="ECO:0000313" key="9">
    <source>
        <dbReference type="EMBL" id="TXG71310.1"/>
    </source>
</evidence>
<evidence type="ECO:0000259" key="6">
    <source>
        <dbReference type="Pfam" id="PF00931"/>
    </source>
</evidence>
<keyword evidence="5" id="KW-0175">Coiled coil</keyword>
<proteinExistence type="inferred from homology"/>
<evidence type="ECO:0000256" key="2">
    <source>
        <dbReference type="ARBA" id="ARBA00022741"/>
    </source>
</evidence>
<dbReference type="SUPFAM" id="SSF52047">
    <property type="entry name" value="RNI-like"/>
    <property type="match status" value="2"/>
</dbReference>
<dbReference type="SUPFAM" id="SSF52058">
    <property type="entry name" value="L domain-like"/>
    <property type="match status" value="2"/>
</dbReference>
<dbReference type="InterPro" id="IPR050905">
    <property type="entry name" value="Plant_NBS-LRR"/>
</dbReference>
<keyword evidence="10" id="KW-1185">Reference proteome</keyword>
<evidence type="ECO:0000256" key="4">
    <source>
        <dbReference type="ARBA" id="ARBA00022840"/>
    </source>
</evidence>
<feature type="domain" description="Disease resistance protein At4g27190-like leucine-rich repeats" evidence="8">
    <location>
        <begin position="1291"/>
        <end position="1439"/>
    </location>
</feature>
<evidence type="ECO:0000313" key="10">
    <source>
        <dbReference type="Proteomes" id="UP000323000"/>
    </source>
</evidence>
<dbReference type="SMART" id="SM00367">
    <property type="entry name" value="LRR_CC"/>
    <property type="match status" value="4"/>
</dbReference>
<organism evidence="9 10">
    <name type="scientific">Acer yangbiense</name>
    <dbReference type="NCBI Taxonomy" id="1000413"/>
    <lineage>
        <taxon>Eukaryota</taxon>
        <taxon>Viridiplantae</taxon>
        <taxon>Streptophyta</taxon>
        <taxon>Embryophyta</taxon>
        <taxon>Tracheophyta</taxon>
        <taxon>Spermatophyta</taxon>
        <taxon>Magnoliopsida</taxon>
        <taxon>eudicotyledons</taxon>
        <taxon>Gunneridae</taxon>
        <taxon>Pentapetalae</taxon>
        <taxon>rosids</taxon>
        <taxon>malvids</taxon>
        <taxon>Sapindales</taxon>
        <taxon>Sapindaceae</taxon>
        <taxon>Hippocastanoideae</taxon>
        <taxon>Acereae</taxon>
        <taxon>Acer</taxon>
    </lineage>
</organism>
<dbReference type="GO" id="GO:0006355">
    <property type="term" value="P:regulation of DNA-templated transcription"/>
    <property type="evidence" value="ECO:0007669"/>
    <property type="project" value="UniProtKB-ARBA"/>
</dbReference>
<dbReference type="InterPro" id="IPR027417">
    <property type="entry name" value="P-loop_NTPase"/>
</dbReference>
<feature type="domain" description="Disease resistance protein At4g27190-like leucine-rich repeats" evidence="8">
    <location>
        <begin position="961"/>
        <end position="1094"/>
    </location>
</feature>
<dbReference type="PANTHER" id="PTHR33463:SF203">
    <property type="entry name" value="AAA+ ATPASE DOMAIN-CONTAINING PROTEIN"/>
    <property type="match status" value="1"/>
</dbReference>
<gene>
    <name evidence="9" type="ORF">EZV62_006245</name>
</gene>
<evidence type="ECO:0008006" key="11">
    <source>
        <dbReference type="Google" id="ProtNLM"/>
    </source>
</evidence>
<keyword evidence="4" id="KW-0067">ATP-binding</keyword>
<dbReference type="InterPro" id="IPR006553">
    <property type="entry name" value="Leu-rich_rpt_Cys-con_subtyp"/>
</dbReference>
<evidence type="ECO:0000256" key="3">
    <source>
        <dbReference type="ARBA" id="ARBA00022821"/>
    </source>
</evidence>
<dbReference type="PANTHER" id="PTHR33463">
    <property type="entry name" value="NB-ARC DOMAIN-CONTAINING PROTEIN-RELATED"/>
    <property type="match status" value="1"/>
</dbReference>
<comment type="caution">
    <text evidence="9">The sequence shown here is derived from an EMBL/GenBank/DDBJ whole genome shotgun (WGS) entry which is preliminary data.</text>
</comment>
<dbReference type="Pfam" id="PF23247">
    <property type="entry name" value="LRR_RPS2"/>
    <property type="match status" value="5"/>
</dbReference>
<dbReference type="OrthoDB" id="1747797at2759"/>
<protein>
    <recommendedName>
        <fullName evidence="11">AAA+ ATPase domain-containing protein</fullName>
    </recommendedName>
</protein>
<keyword evidence="3" id="KW-0611">Plant defense</keyword>
<name>A0A5C7IPW3_9ROSI</name>
<dbReference type="GO" id="GO:0006952">
    <property type="term" value="P:defense response"/>
    <property type="evidence" value="ECO:0007669"/>
    <property type="project" value="UniProtKB-KW"/>
</dbReference>
<dbReference type="Proteomes" id="UP000323000">
    <property type="component" value="Chromosome 2"/>
</dbReference>
<feature type="coiled-coil region" evidence="5">
    <location>
        <begin position="34"/>
        <end position="61"/>
    </location>
</feature>
<dbReference type="InterPro" id="IPR032675">
    <property type="entry name" value="LRR_dom_sf"/>
</dbReference>
<dbReference type="Gene3D" id="3.80.10.10">
    <property type="entry name" value="Ribonuclease Inhibitor"/>
    <property type="match status" value="4"/>
</dbReference>
<dbReference type="GO" id="GO:0043531">
    <property type="term" value="F:ADP binding"/>
    <property type="evidence" value="ECO:0007669"/>
    <property type="project" value="InterPro"/>
</dbReference>
<dbReference type="InterPro" id="IPR042197">
    <property type="entry name" value="Apaf_helical"/>
</dbReference>
<feature type="domain" description="Disease resistance protein At4g27190-like leucine-rich repeats" evidence="8">
    <location>
        <begin position="1125"/>
        <end position="1259"/>
    </location>
</feature>
<evidence type="ECO:0000259" key="7">
    <source>
        <dbReference type="Pfam" id="PF05687"/>
    </source>
</evidence>
<dbReference type="Pfam" id="PF05687">
    <property type="entry name" value="BES1_N"/>
    <property type="match status" value="1"/>
</dbReference>
<evidence type="ECO:0000259" key="8">
    <source>
        <dbReference type="Pfam" id="PF23247"/>
    </source>
</evidence>
<comment type="similarity">
    <text evidence="1">Belongs to the disease resistance NB-LRR family.</text>
</comment>
<feature type="domain" description="Disease resistance protein At4g27190-like leucine-rich repeats" evidence="8">
    <location>
        <begin position="1666"/>
        <end position="1783"/>
    </location>
</feature>
<keyword evidence="2" id="KW-0547">Nucleotide-binding</keyword>
<dbReference type="Pfam" id="PF00931">
    <property type="entry name" value="NB-ARC"/>
    <property type="match status" value="1"/>
</dbReference>
<dbReference type="PRINTS" id="PR00364">
    <property type="entry name" value="DISEASERSIST"/>
</dbReference>
<evidence type="ECO:0000256" key="5">
    <source>
        <dbReference type="SAM" id="Coils"/>
    </source>
</evidence>
<feature type="domain" description="BES1/BZR1 plant transcription factor N-terminal" evidence="7">
    <location>
        <begin position="1804"/>
        <end position="1847"/>
    </location>
</feature>
<dbReference type="GO" id="GO:0005524">
    <property type="term" value="F:ATP binding"/>
    <property type="evidence" value="ECO:0007669"/>
    <property type="project" value="UniProtKB-KW"/>
</dbReference>
<feature type="domain" description="Disease resistance protein At4g27190-like leucine-rich repeats" evidence="8">
    <location>
        <begin position="828"/>
        <end position="923"/>
    </location>
</feature>
<dbReference type="SUPFAM" id="SSF52540">
    <property type="entry name" value="P-loop containing nucleoside triphosphate hydrolases"/>
    <property type="match status" value="1"/>
</dbReference>
<reference evidence="10" key="1">
    <citation type="journal article" date="2019" name="Gigascience">
        <title>De novo genome assembly of the endangered Acer yangbiense, a plant species with extremely small populations endemic to Yunnan Province, China.</title>
        <authorList>
            <person name="Yang J."/>
            <person name="Wariss H.M."/>
            <person name="Tao L."/>
            <person name="Zhang R."/>
            <person name="Yun Q."/>
            <person name="Hollingsworth P."/>
            <person name="Dao Z."/>
            <person name="Luo G."/>
            <person name="Guo H."/>
            <person name="Ma Y."/>
            <person name="Sun W."/>
        </authorList>
    </citation>
    <scope>NUCLEOTIDE SEQUENCE [LARGE SCALE GENOMIC DNA]</scope>
    <source>
        <strain evidence="10">cv. Malutang</strain>
    </source>
</reference>
<evidence type="ECO:0000256" key="1">
    <source>
        <dbReference type="ARBA" id="ARBA00008894"/>
    </source>
</evidence>
<feature type="domain" description="NB-ARC" evidence="6">
    <location>
        <begin position="164"/>
        <end position="347"/>
    </location>
</feature>
<dbReference type="Gene3D" id="1.10.8.430">
    <property type="entry name" value="Helical domain of apoptotic protease-activating factors"/>
    <property type="match status" value="1"/>
</dbReference>
<dbReference type="EMBL" id="VAHF01000002">
    <property type="protein sequence ID" value="TXG71310.1"/>
    <property type="molecule type" value="Genomic_DNA"/>
</dbReference>
<sequence length="2021" mass="228818">MAEIVISIAAKVAELLVVPIGKHICYPFKYESNMEELKQQVEKLMNERSRVQHSVDTAKRQGDEIEKDVEKWLNSVDAFAAQLVVKSIIDGEEDRAKKKLCSIGFCPNLISRYSLSKKAAKTAKDGVDLLAEGQFKDVSHRLAIRRTKSVYTRGYEDFGSRMQVFEKIMKALADEDVNLIGVYGMGGVGKTTLVKRVAAQVLEDKLFDMVVMAEVTQTLDIKNIQGQIADELGLEFHEESLSGRAARLRDRLKKETNVLVILDNIWEKLNLDDVGIPSLDYERASVTQEEVNERGRNAYKRQCKLLLTCRDLNVLHNDMDTQENFLIDVLSDIEAMNLFWKIAGHSREKPDFDGIAVEIVRKCAGLPIAIKTIANALKNKDVADWKNALQWLRRSNPKPIKGMETSVYSTIELSYNILGSEEQSFFLLYCLCNSGFGLSTSDLFKYGMGLGLFKDVHTMEEGRNRMHTLIGNLKASCLLLDGNDKDRVKMHDIIQAVAVSIASSKDKLMFNIQNVTSIKETLEEKLPKDSIAVSLPYGDIDELPERLEFPKLELLLLSNDKLSLQIPDALFDGVKELKVLDLTRFHLSSLPSSLCRLTNLQTLCLYSCLIGDITIIGELKKLEILCFLKSEIEQLPGEIRQLTRLRLLDLSNCSKLKVITPNVFSSLTRLEELYMGNSFVQWDVEGQSNASLAELKQLSNLTTLEIHVLDAQIMPHDLFFWKLERYRIFIGDVWNWSGRYETSRTLKLKLNNSFFLSDGIKFLLNRAEDLYLDEPKGCKNVLHELNGEGFQQLKHLHIQNASQIQYIINSVGWGLCNIFPRRLESLVLYNLINLENIYHGQLTTESFSQLKVIKVGKCDKLKYLTLPMAGNLLLLQEIEVTYCRKLEHIVLMESRQVHKNEQISKIEFTQLRTLTLQCLPRLTGFGLNAFMPNTRLQEILAEDDTDSFIPFFSENVELPRLENLKLCSINIECRWLDQLPAVSSSCQTLSKLIVEECNGLNFLFSYSMVKSLMQLRQLVIRNCKSMERIINIEESAEEERIINMIFPKLNLLLLEGLPKLTGFGSGNSIEFPSLDGLGILDCPSLTMFFSGSTCVNITVSKEQEATCSCADVYPLLDKKVSLPSLRQLKLNSISSEVIWHSQLLATSSSLHNLTFLTIFGLGDLKYLFSSSMANSVVQLKILEIIDCKLMEAVIVEEEKGSSVVLFPSLQDLTLRNLPKLARFCYFNRNLIDLHSLLEQRSMNCPDMEKFVSKTLCANMTASEECSGMDSKENLQANFQPLFDEKVGLLNIKKLSLEKMDNLRKVWHDQLYSDSFCKLEQVKVYGCNNLLNVFPSNMLGRLQRMEIFEVQNCDSVEEIFEFDVLGSKKTHAIAAAQLRTLQIHYLPKLKHVWNVDSQVILSYQNLHSISVHYCDSLKSLFPASVARGLVQLEELIINNCMMEEITAKDDTVEVEAVLRLIFPRLKELTLLNLSRLKSFYQGSYVSELPVLKRLVLWDCNEVEILASQVLSHGESRHEIPTGQPLFLVEKDVFPSLECLGVNWNCIQKEMLDGKFSESLCKLNYLWLTGPFKERAICPSCFLHKLPNLDTLCVRNGFLKELLLCEGHGCKRKHAESPGKLRGLSLSELSDQHMWEESSEFGNFFQNLKYLILSECGNLTSLMPSSMTFNNLMNLEVDKCAGLLNVMVPSVAKSLMQLKRMGITDCEMIEEIITHKEDEAIDQIIFNQLEYLGLDGLPSLTIFHSGSFAIAFPSLQKVVVRRCPNMKLFSRGVLSTPRLHTLQIAETEDAGCWEGDLNTTIEQRYKEKGNYNLPKHCDNNEVLKALCAEAGWIVEEDGTTYRKKVRRSDENLSFIFASEWDPEQFRALGSCLHLRPHVVIATPGRIKVLPEEDPDIPPMLSKTKIAREMVISPQNARLGLVAITKRVGLLDRPDNSDEAVVVSINVILVVTDSGSFALKRTCNECFKGQLTHTGHNCEGTTRKVEDNWTGSGREIEGTLSSNVRRLCEAIPDKFAIGGTIASK</sequence>
<dbReference type="InterPro" id="IPR057135">
    <property type="entry name" value="At4g27190-like_LRR"/>
</dbReference>
<dbReference type="Gene3D" id="3.40.50.300">
    <property type="entry name" value="P-loop containing nucleotide triphosphate hydrolases"/>
    <property type="match status" value="1"/>
</dbReference>
<accession>A0A5C7IPW3</accession>
<dbReference type="InterPro" id="IPR002182">
    <property type="entry name" value="NB-ARC"/>
</dbReference>